<accession>A0A8H3FC87</accession>
<sequence>MALWWDSTLNLTLDTISVLVTQYNNTAVTHTTTIYEDVSSINISTFSEGQSIAFSVLTAIDPEYEANGFALNNGTNAFVDGSFSVAYPTPFIGIQGFEYISVTQQDPNCPKGLQSAGQYFDTPSECACMMQTYMENPNELQYAVTSQITLSSTYYELGDPHPVGNDLQTELEGPVPINNVSYSDFIESVLGSEGFNKYRSCAFLDVGVGPPALMIPVAALTATTTSTINSAGNYGLSPPKPGSPIPPVAAPQTSTPAAPALVPLVLPKPNKEPQAETPSVPHAAPQTAAPLTPILAPIVEGSPSPPSPVDSGGGSETGDTVPGPVAVVAISYAGSSIIPDTSSHYELPQIGRLSPGGSPVTTNNIVYSLAPSATALVSDGETIPLQTFAAAGPGNIKQAAAPALTLAGSTYTVDASSHIVVAGQTLIPGALAITVSSTPISLAHDASVAVVGGTTQSLYPAVPTDYLEMTFAGATYTANSDSAIVIQGQTLIPGSLAITISSTPISLAPGASVAVVAGQTQSLSLASFEANPVMTIGGSTYTANSASDFLIADQTLSPGDVITVSSTLISLAIDASFAVVAGSTQSLALAPTPTGPPTFTFNGSTYTAGTGSDFLIGGQTLSEGGVVTVAGTPISYASNGGDVVVGSSTEPVKIGGLILSGFGNGAASTTGPVQFAGGAMRGTGKPPGCLVWVLLGGMVLLGL</sequence>
<reference evidence="2" key="1">
    <citation type="submission" date="2021-03" db="EMBL/GenBank/DDBJ databases">
        <authorList>
            <person name="Tagirdzhanova G."/>
        </authorList>
    </citation>
    <scope>NUCLEOTIDE SEQUENCE</scope>
</reference>
<organism evidence="2 3">
    <name type="scientific">Imshaugia aleurites</name>
    <dbReference type="NCBI Taxonomy" id="172621"/>
    <lineage>
        <taxon>Eukaryota</taxon>
        <taxon>Fungi</taxon>
        <taxon>Dikarya</taxon>
        <taxon>Ascomycota</taxon>
        <taxon>Pezizomycotina</taxon>
        <taxon>Lecanoromycetes</taxon>
        <taxon>OSLEUM clade</taxon>
        <taxon>Lecanoromycetidae</taxon>
        <taxon>Lecanorales</taxon>
        <taxon>Lecanorineae</taxon>
        <taxon>Parmeliaceae</taxon>
        <taxon>Imshaugia</taxon>
    </lineage>
</organism>
<evidence type="ECO:0000256" key="1">
    <source>
        <dbReference type="SAM" id="MobiDB-lite"/>
    </source>
</evidence>
<dbReference type="OrthoDB" id="3944128at2759"/>
<evidence type="ECO:0000313" key="2">
    <source>
        <dbReference type="EMBL" id="CAF9921738.1"/>
    </source>
</evidence>
<protein>
    <submittedName>
        <fullName evidence="2">Uncharacterized protein</fullName>
    </submittedName>
</protein>
<feature type="region of interest" description="Disordered" evidence="1">
    <location>
        <begin position="296"/>
        <end position="322"/>
    </location>
</feature>
<feature type="compositionally biased region" description="Pro residues" evidence="1">
    <location>
        <begin position="238"/>
        <end position="249"/>
    </location>
</feature>
<comment type="caution">
    <text evidence="2">The sequence shown here is derived from an EMBL/GenBank/DDBJ whole genome shotgun (WGS) entry which is preliminary data.</text>
</comment>
<feature type="region of interest" description="Disordered" evidence="1">
    <location>
        <begin position="232"/>
        <end position="254"/>
    </location>
</feature>
<evidence type="ECO:0000313" key="3">
    <source>
        <dbReference type="Proteomes" id="UP000664534"/>
    </source>
</evidence>
<dbReference type="AlphaFoldDB" id="A0A8H3FC87"/>
<dbReference type="EMBL" id="CAJPDT010000028">
    <property type="protein sequence ID" value="CAF9921738.1"/>
    <property type="molecule type" value="Genomic_DNA"/>
</dbReference>
<dbReference type="Proteomes" id="UP000664534">
    <property type="component" value="Unassembled WGS sequence"/>
</dbReference>
<keyword evidence="3" id="KW-1185">Reference proteome</keyword>
<name>A0A8H3FC87_9LECA</name>
<proteinExistence type="predicted"/>
<gene>
    <name evidence="2" type="ORF">IMSHALPRED_005262</name>
</gene>